<comment type="caution">
    <text evidence="7">The sequence shown here is derived from an EMBL/GenBank/DDBJ whole genome shotgun (WGS) entry which is preliminary data.</text>
</comment>
<dbReference type="InterPro" id="IPR051784">
    <property type="entry name" value="Nod_factor_ABC_transporter"/>
</dbReference>
<dbReference type="Pfam" id="PF01061">
    <property type="entry name" value="ABC2_membrane"/>
    <property type="match status" value="1"/>
</dbReference>
<feature type="transmembrane region" description="Helical" evidence="5">
    <location>
        <begin position="49"/>
        <end position="67"/>
    </location>
</feature>
<feature type="transmembrane region" description="Helical" evidence="5">
    <location>
        <begin position="120"/>
        <end position="148"/>
    </location>
</feature>
<keyword evidence="5" id="KW-0813">Transport</keyword>
<sequence>MAHSTILPKPLEEDMAFPPYPRQRASARAVVWQYCVVTRIMLMEYRTSWFIQIFMALILPMGIIFFLKSVGDVKSTTQAIFLLGGNMATSIAFGPTNFLVTKIGWAKQIQEFDFWMALPLSKLTLVFAIIAVSLLFALPGLVGVYVLGNLLFGLPFMGQHLLLVPFIPLCVLPMAGLGTLLGHYAPNGQTANVLGNLLIVFVGFLAPMMIPMDVLPLPLQIVARFVPTTYVADAFRAILANQINLMVAFDVLILSFFSVLLLTFSYIFLDWRTA</sequence>
<dbReference type="PANTHER" id="PTHR43229:SF3">
    <property type="entry name" value="ABC-TYPE MULTIDRUG TRANSPORT SYSTEM, PERMEASE COMPONENT"/>
    <property type="match status" value="1"/>
</dbReference>
<evidence type="ECO:0000256" key="4">
    <source>
        <dbReference type="ARBA" id="ARBA00023136"/>
    </source>
</evidence>
<evidence type="ECO:0000256" key="1">
    <source>
        <dbReference type="ARBA" id="ARBA00004141"/>
    </source>
</evidence>
<feature type="transmembrane region" description="Helical" evidence="5">
    <location>
        <begin position="79"/>
        <end position="100"/>
    </location>
</feature>
<dbReference type="RefSeq" id="WP_172632186.1">
    <property type="nucleotide sequence ID" value="NZ_BIXY01000052.1"/>
</dbReference>
<accession>A0A5A5TF18</accession>
<feature type="transmembrane region" description="Helical" evidence="5">
    <location>
        <begin position="160"/>
        <end position="181"/>
    </location>
</feature>
<keyword evidence="4 5" id="KW-0472">Membrane</keyword>
<reference evidence="7 8" key="1">
    <citation type="submission" date="2019-01" db="EMBL/GenBank/DDBJ databases">
        <title>Draft genome sequence of Dictyobacter sp. Uno17.</title>
        <authorList>
            <person name="Wang C.M."/>
            <person name="Zheng Y."/>
            <person name="Sakai Y."/>
            <person name="Abe K."/>
            <person name="Yokota A."/>
            <person name="Yabe S."/>
        </authorList>
    </citation>
    <scope>NUCLEOTIDE SEQUENCE [LARGE SCALE GENOMIC DNA]</scope>
    <source>
        <strain evidence="7 8">Uno17</strain>
    </source>
</reference>
<feature type="domain" description="ABC transmembrane type-2" evidence="6">
    <location>
        <begin position="47"/>
        <end position="272"/>
    </location>
</feature>
<dbReference type="AlphaFoldDB" id="A0A5A5TF18"/>
<keyword evidence="2 5" id="KW-0812">Transmembrane</keyword>
<proteinExistence type="inferred from homology"/>
<dbReference type="GO" id="GO:0005886">
    <property type="term" value="C:plasma membrane"/>
    <property type="evidence" value="ECO:0007669"/>
    <property type="project" value="UniProtKB-SubCell"/>
</dbReference>
<evidence type="ECO:0000259" key="6">
    <source>
        <dbReference type="PROSITE" id="PS51012"/>
    </source>
</evidence>
<comment type="subcellular location">
    <subcellularLocation>
        <location evidence="5">Cell membrane</location>
        <topology evidence="5">Multi-pass membrane protein</topology>
    </subcellularLocation>
    <subcellularLocation>
        <location evidence="1">Membrane</location>
        <topology evidence="1">Multi-pass membrane protein</topology>
    </subcellularLocation>
</comment>
<dbReference type="EMBL" id="BIXY01000052">
    <property type="protein sequence ID" value="GCF09828.1"/>
    <property type="molecule type" value="Genomic_DNA"/>
</dbReference>
<keyword evidence="3 5" id="KW-1133">Transmembrane helix</keyword>
<evidence type="ECO:0000313" key="7">
    <source>
        <dbReference type="EMBL" id="GCF09828.1"/>
    </source>
</evidence>
<dbReference type="InterPro" id="IPR013525">
    <property type="entry name" value="ABC2_TM"/>
</dbReference>
<dbReference type="InterPro" id="IPR047817">
    <property type="entry name" value="ABC2_TM_bact-type"/>
</dbReference>
<name>A0A5A5TF18_9CHLR</name>
<keyword evidence="5" id="KW-1003">Cell membrane</keyword>
<gene>
    <name evidence="7" type="ORF">KDI_33920</name>
</gene>
<evidence type="ECO:0000313" key="8">
    <source>
        <dbReference type="Proteomes" id="UP000322530"/>
    </source>
</evidence>
<evidence type="ECO:0000256" key="3">
    <source>
        <dbReference type="ARBA" id="ARBA00022989"/>
    </source>
</evidence>
<comment type="similarity">
    <text evidence="5">Belongs to the ABC-2 integral membrane protein family.</text>
</comment>
<dbReference type="PROSITE" id="PS51012">
    <property type="entry name" value="ABC_TM2"/>
    <property type="match status" value="1"/>
</dbReference>
<evidence type="ECO:0000256" key="2">
    <source>
        <dbReference type="ARBA" id="ARBA00022692"/>
    </source>
</evidence>
<feature type="transmembrane region" description="Helical" evidence="5">
    <location>
        <begin position="193"/>
        <end position="210"/>
    </location>
</feature>
<protein>
    <recommendedName>
        <fullName evidence="5">Transport permease protein</fullName>
    </recommendedName>
</protein>
<dbReference type="PANTHER" id="PTHR43229">
    <property type="entry name" value="NODULATION PROTEIN J"/>
    <property type="match status" value="1"/>
</dbReference>
<dbReference type="Proteomes" id="UP000322530">
    <property type="component" value="Unassembled WGS sequence"/>
</dbReference>
<keyword evidence="8" id="KW-1185">Reference proteome</keyword>
<dbReference type="GO" id="GO:0140359">
    <property type="term" value="F:ABC-type transporter activity"/>
    <property type="evidence" value="ECO:0007669"/>
    <property type="project" value="InterPro"/>
</dbReference>
<feature type="transmembrane region" description="Helical" evidence="5">
    <location>
        <begin position="245"/>
        <end position="269"/>
    </location>
</feature>
<evidence type="ECO:0000256" key="5">
    <source>
        <dbReference type="RuleBase" id="RU361157"/>
    </source>
</evidence>
<organism evidence="7 8">
    <name type="scientific">Dictyobacter arantiisoli</name>
    <dbReference type="NCBI Taxonomy" id="2014874"/>
    <lineage>
        <taxon>Bacteria</taxon>
        <taxon>Bacillati</taxon>
        <taxon>Chloroflexota</taxon>
        <taxon>Ktedonobacteria</taxon>
        <taxon>Ktedonobacterales</taxon>
        <taxon>Dictyobacteraceae</taxon>
        <taxon>Dictyobacter</taxon>
    </lineage>
</organism>